<proteinExistence type="predicted"/>
<organism evidence="2 3">
    <name type="scientific">Fomitopsis schrenkii</name>
    <name type="common">Brown rot fungus</name>
    <dbReference type="NCBI Taxonomy" id="2126942"/>
    <lineage>
        <taxon>Eukaryota</taxon>
        <taxon>Fungi</taxon>
        <taxon>Dikarya</taxon>
        <taxon>Basidiomycota</taxon>
        <taxon>Agaricomycotina</taxon>
        <taxon>Agaricomycetes</taxon>
        <taxon>Polyporales</taxon>
        <taxon>Fomitopsis</taxon>
    </lineage>
</organism>
<dbReference type="AlphaFoldDB" id="S8FM07"/>
<evidence type="ECO:0000313" key="3">
    <source>
        <dbReference type="Proteomes" id="UP000015241"/>
    </source>
</evidence>
<protein>
    <recommendedName>
        <fullName evidence="1">HNH nuclease domain-containing protein</fullName>
    </recommendedName>
</protein>
<dbReference type="eggNOG" id="ENOG502SN9K">
    <property type="taxonomic scope" value="Eukaryota"/>
</dbReference>
<dbReference type="InterPro" id="IPR003615">
    <property type="entry name" value="HNH_nuc"/>
</dbReference>
<accession>S8FM07</accession>
<evidence type="ECO:0000259" key="1">
    <source>
        <dbReference type="Pfam" id="PF13391"/>
    </source>
</evidence>
<sequence length="290" mass="32198">MPPLQTFQLPLAALPDGFHWDDRSISALSTTTAFNARIDNRDVFLGMPSCVVCGVSGVTQHCRIIPKSDPGAWNELKERAWIPSQAKGEEHEPRNGLLMCANHHIWFDNYKFFIRFVPRIQRFVFVNYSGNPSMQAFHGKAIALDINDKHAPFPGLFIIHEMRVRGHNPFQPVSPDTPDDITWQDWITAGGVLREDGGLGLFRRDGPRFSPVINALPPTTMETSAGGTGISMALNQDVIMEILAALCASPSWKVCVMEGTSWEGSAEENIDKYVKTVGVDPEEAHEDPDT</sequence>
<keyword evidence="3" id="KW-1185">Reference proteome</keyword>
<dbReference type="InParanoid" id="S8FM07"/>
<dbReference type="Pfam" id="PF13391">
    <property type="entry name" value="HNH_2"/>
    <property type="match status" value="1"/>
</dbReference>
<evidence type="ECO:0000313" key="2">
    <source>
        <dbReference type="EMBL" id="EPS99329.1"/>
    </source>
</evidence>
<name>S8FM07_FOMSC</name>
<gene>
    <name evidence="2" type="ORF">FOMPIDRAFT_90292</name>
</gene>
<reference evidence="2 3" key="1">
    <citation type="journal article" date="2012" name="Science">
        <title>The Paleozoic origin of enzymatic lignin decomposition reconstructed from 31 fungal genomes.</title>
        <authorList>
            <person name="Floudas D."/>
            <person name="Binder M."/>
            <person name="Riley R."/>
            <person name="Barry K."/>
            <person name="Blanchette R.A."/>
            <person name="Henrissat B."/>
            <person name="Martinez A.T."/>
            <person name="Otillar R."/>
            <person name="Spatafora J.W."/>
            <person name="Yadav J.S."/>
            <person name="Aerts A."/>
            <person name="Benoit I."/>
            <person name="Boyd A."/>
            <person name="Carlson A."/>
            <person name="Copeland A."/>
            <person name="Coutinho P.M."/>
            <person name="de Vries R.P."/>
            <person name="Ferreira P."/>
            <person name="Findley K."/>
            <person name="Foster B."/>
            <person name="Gaskell J."/>
            <person name="Glotzer D."/>
            <person name="Gorecki P."/>
            <person name="Heitman J."/>
            <person name="Hesse C."/>
            <person name="Hori C."/>
            <person name="Igarashi K."/>
            <person name="Jurgens J.A."/>
            <person name="Kallen N."/>
            <person name="Kersten P."/>
            <person name="Kohler A."/>
            <person name="Kuees U."/>
            <person name="Kumar T.K.A."/>
            <person name="Kuo A."/>
            <person name="LaButti K."/>
            <person name="Larrondo L.F."/>
            <person name="Lindquist E."/>
            <person name="Ling A."/>
            <person name="Lombard V."/>
            <person name="Lucas S."/>
            <person name="Lundell T."/>
            <person name="Martin R."/>
            <person name="McLaughlin D.J."/>
            <person name="Morgenstern I."/>
            <person name="Morin E."/>
            <person name="Murat C."/>
            <person name="Nagy L.G."/>
            <person name="Nolan M."/>
            <person name="Ohm R.A."/>
            <person name="Patyshakuliyeva A."/>
            <person name="Rokas A."/>
            <person name="Ruiz-Duenas F.J."/>
            <person name="Sabat G."/>
            <person name="Salamov A."/>
            <person name="Samejima M."/>
            <person name="Schmutz J."/>
            <person name="Slot J.C."/>
            <person name="St John F."/>
            <person name="Stenlid J."/>
            <person name="Sun H."/>
            <person name="Sun S."/>
            <person name="Syed K."/>
            <person name="Tsang A."/>
            <person name="Wiebenga A."/>
            <person name="Young D."/>
            <person name="Pisabarro A."/>
            <person name="Eastwood D.C."/>
            <person name="Martin F."/>
            <person name="Cullen D."/>
            <person name="Grigoriev I.V."/>
            <person name="Hibbett D.S."/>
        </authorList>
    </citation>
    <scope>NUCLEOTIDE SEQUENCE</scope>
    <source>
        <strain evidence="3">FP-58527</strain>
    </source>
</reference>
<dbReference type="HOGENOM" id="CLU_071378_0_0_1"/>
<dbReference type="Proteomes" id="UP000015241">
    <property type="component" value="Unassembled WGS sequence"/>
</dbReference>
<dbReference type="OrthoDB" id="2124139at2759"/>
<dbReference type="EMBL" id="KE504157">
    <property type="protein sequence ID" value="EPS99329.1"/>
    <property type="molecule type" value="Genomic_DNA"/>
</dbReference>
<feature type="domain" description="HNH nuclease" evidence="1">
    <location>
        <begin position="50"/>
        <end position="114"/>
    </location>
</feature>